<dbReference type="PROSITE" id="PS50093">
    <property type="entry name" value="PKD"/>
    <property type="match status" value="1"/>
</dbReference>
<dbReference type="Gene3D" id="2.60.120.200">
    <property type="match status" value="1"/>
</dbReference>
<dbReference type="RefSeq" id="WP_151693085.1">
    <property type="nucleotide sequence ID" value="NZ_BMGX01000001.1"/>
</dbReference>
<dbReference type="EMBL" id="WBVQ01000002">
    <property type="protein sequence ID" value="KAB2815655.1"/>
    <property type="molecule type" value="Genomic_DNA"/>
</dbReference>
<evidence type="ECO:0000259" key="2">
    <source>
        <dbReference type="PROSITE" id="PS50093"/>
    </source>
</evidence>
<dbReference type="Pfam" id="PF13585">
    <property type="entry name" value="CHU_C"/>
    <property type="match status" value="1"/>
</dbReference>
<feature type="domain" description="PKD" evidence="2">
    <location>
        <begin position="305"/>
        <end position="344"/>
    </location>
</feature>
<dbReference type="NCBIfam" id="TIGR04131">
    <property type="entry name" value="Bac_Flav_CTERM"/>
    <property type="match status" value="1"/>
</dbReference>
<protein>
    <submittedName>
        <fullName evidence="3">T9SS type B sorting domain-containing protein</fullName>
    </submittedName>
</protein>
<dbReference type="OrthoDB" id="1391397at2"/>
<dbReference type="InterPro" id="IPR013783">
    <property type="entry name" value="Ig-like_fold"/>
</dbReference>
<dbReference type="Gene3D" id="2.60.40.10">
    <property type="entry name" value="Immunoglobulins"/>
    <property type="match status" value="1"/>
</dbReference>
<dbReference type="InterPro" id="IPR035986">
    <property type="entry name" value="PKD_dom_sf"/>
</dbReference>
<reference evidence="3 4" key="1">
    <citation type="submission" date="2019-10" db="EMBL/GenBank/DDBJ databases">
        <title>Genome sequence of Phaeocystidibacter marisrubri JCM30614 (type strain).</title>
        <authorList>
            <person name="Bowman J.P."/>
        </authorList>
    </citation>
    <scope>NUCLEOTIDE SEQUENCE [LARGE SCALE GENOMIC DNA]</scope>
    <source>
        <strain evidence="3 4">JCM 30614</strain>
    </source>
</reference>
<dbReference type="Pfam" id="PF18911">
    <property type="entry name" value="PKD_4"/>
    <property type="match status" value="1"/>
</dbReference>
<keyword evidence="4" id="KW-1185">Reference proteome</keyword>
<accession>A0A6L3ZCT2</accession>
<feature type="chain" id="PRO_5027003217" evidence="1">
    <location>
        <begin position="31"/>
        <end position="550"/>
    </location>
</feature>
<name>A0A6L3ZCT2_9FLAO</name>
<proteinExistence type="predicted"/>
<comment type="caution">
    <text evidence="3">The sequence shown here is derived from an EMBL/GenBank/DDBJ whole genome shotgun (WGS) entry which is preliminary data.</text>
</comment>
<dbReference type="InterPro" id="IPR026341">
    <property type="entry name" value="T9SS_type_B"/>
</dbReference>
<evidence type="ECO:0000256" key="1">
    <source>
        <dbReference type="SAM" id="SignalP"/>
    </source>
</evidence>
<sequence>MLKELFGNPRIWVRFFCVINALLTPLMVSAQCNVSANTDTASACVGDTVYLSASGASSYDWSGSSSLSCSSCATPYVIVGNTPDTIILKGTSASNVPAVNGDFTSGNTGFTSQYVYNATSIWNEGTYAVGTNPNSVHPNFGTWGDHTTGSGNYMLVNGSTSGNRILWQQNVAFPANTTVTMTWWMLTFVTPPGSLILRVNGQNIGAQISTPNSAGVWSRAQFSFTTPNATGNSNIQIITVSSLVAGNDFGLDDISFFYNCESYDTVYVVPNSKAYIQTQLNTDTEGCDELCANWTNLSSLDSTQATYWWDYGDGSPIDTAFTGSHCYTSPGEYFVKLFAESNTGCPDSTWLDTIVVGQSPVITSIQVSGDGGYVNNGVYVQPSQNPEVSIQVNLASGLQVSSIEVDWGDGQSNSYTPGGAVSTFSATHTYVDFDPAQICVRVETDLGCSDEICTAVSFTPFVETPNVFSPNGDGINDTYVPHFNAAERVEWTVFNRWGKVVFKSTTLGEEWDGTTNGRKVSEGVYFIVARAWGAFARDPYEVNGSINVMY</sequence>
<evidence type="ECO:0000313" key="3">
    <source>
        <dbReference type="EMBL" id="KAB2815655.1"/>
    </source>
</evidence>
<dbReference type="Proteomes" id="UP000484164">
    <property type="component" value="Unassembled WGS sequence"/>
</dbReference>
<organism evidence="3 4">
    <name type="scientific">Phaeocystidibacter marisrubri</name>
    <dbReference type="NCBI Taxonomy" id="1577780"/>
    <lineage>
        <taxon>Bacteria</taxon>
        <taxon>Pseudomonadati</taxon>
        <taxon>Bacteroidota</taxon>
        <taxon>Flavobacteriia</taxon>
        <taxon>Flavobacteriales</taxon>
        <taxon>Phaeocystidibacteraceae</taxon>
        <taxon>Phaeocystidibacter</taxon>
    </lineage>
</organism>
<dbReference type="AlphaFoldDB" id="A0A6L3ZCT2"/>
<keyword evidence="1" id="KW-0732">Signal</keyword>
<evidence type="ECO:0000313" key="4">
    <source>
        <dbReference type="Proteomes" id="UP000484164"/>
    </source>
</evidence>
<gene>
    <name evidence="3" type="ORF">F8C82_08095</name>
</gene>
<dbReference type="SUPFAM" id="SSF49299">
    <property type="entry name" value="PKD domain"/>
    <property type="match status" value="1"/>
</dbReference>
<feature type="signal peptide" evidence="1">
    <location>
        <begin position="1"/>
        <end position="30"/>
    </location>
</feature>
<dbReference type="InterPro" id="IPR000601">
    <property type="entry name" value="PKD_dom"/>
</dbReference>